<name>A0A0A2F4M6_9PORP</name>
<dbReference type="InterPro" id="IPR002559">
    <property type="entry name" value="Transposase_11"/>
</dbReference>
<dbReference type="GO" id="GO:0006313">
    <property type="term" value="P:DNA transposition"/>
    <property type="evidence" value="ECO:0007669"/>
    <property type="project" value="InterPro"/>
</dbReference>
<dbReference type="GO" id="GO:0003677">
    <property type="term" value="F:DNA binding"/>
    <property type="evidence" value="ECO:0007669"/>
    <property type="project" value="UniProtKB-KW"/>
</dbReference>
<organism evidence="8 9">
    <name type="scientific">Porphyromonas gulae</name>
    <dbReference type="NCBI Taxonomy" id="111105"/>
    <lineage>
        <taxon>Bacteria</taxon>
        <taxon>Pseudomonadati</taxon>
        <taxon>Bacteroidota</taxon>
        <taxon>Bacteroidia</taxon>
        <taxon>Bacteroidales</taxon>
        <taxon>Porphyromonadaceae</taxon>
        <taxon>Porphyromonas</taxon>
    </lineage>
</organism>
<comment type="caution">
    <text evidence="8">The sequence shown here is derived from an EMBL/GenBank/DDBJ whole genome shotgun (WGS) entry which is preliminary data.</text>
</comment>
<dbReference type="AlphaFoldDB" id="A0A0A2F4M6"/>
<comment type="similarity">
    <text evidence="2">Belongs to the transposase 11 family.</text>
</comment>
<dbReference type="NCBIfam" id="NF033581">
    <property type="entry name" value="transpos_IS5_4"/>
    <property type="match status" value="1"/>
</dbReference>
<dbReference type="InterPro" id="IPR047959">
    <property type="entry name" value="Transpos_IS5"/>
</dbReference>
<dbReference type="PANTHER" id="PTHR35604">
    <property type="entry name" value="TRANSPOSASE INSH FOR INSERTION SEQUENCE ELEMENT IS5A-RELATED"/>
    <property type="match status" value="1"/>
</dbReference>
<accession>A0A0A2F4M6</accession>
<feature type="domain" description="Transposase InsH N-terminal" evidence="7">
    <location>
        <begin position="25"/>
        <end position="118"/>
    </location>
</feature>
<comment type="function">
    <text evidence="1">Involved in the transposition of the insertion sequence IS5.</text>
</comment>
<sequence>MAYQSKNTDEHVTFADALLSKRYRKAQNDFLNQIDRLIDWRPIRTLINKKYTKRQNAIGAPAYDVILLFKMLLLEIWYNLSDCALEERINDSITFSRFLGLKMEEVSPDHSTISRFRSALTELGLMDKLLVQFNKQLSLHHISIREGVLVDASLVETPYKPNGSITIEVADDREDNRSEQEKQAKEDYQKQVVRQRKGTDEEARWVYKQKCYHYGYKKHCLTNVQGIVQRVITTAANRSDTKELIPLLESINIPQGTAILADKGYASRENRSYLQTHHLQDGIMHKAQRNRALTEQEKQRNKAISPIRTTIERTFGSIRRWFHGGRCRYRGLAKTHTQNILESIAFNLYRTPGIIMSSCVG</sequence>
<dbReference type="EMBL" id="JRAK01000119">
    <property type="protein sequence ID" value="KGN85938.1"/>
    <property type="molecule type" value="Genomic_DNA"/>
</dbReference>
<keyword evidence="3" id="KW-0815">Transposition</keyword>
<dbReference type="Pfam" id="PF05598">
    <property type="entry name" value="DUF772"/>
    <property type="match status" value="1"/>
</dbReference>
<keyword evidence="5" id="KW-0233">DNA recombination</keyword>
<dbReference type="Proteomes" id="UP000030146">
    <property type="component" value="Unassembled WGS sequence"/>
</dbReference>
<evidence type="ECO:0000256" key="4">
    <source>
        <dbReference type="ARBA" id="ARBA00023125"/>
    </source>
</evidence>
<evidence type="ECO:0000313" key="8">
    <source>
        <dbReference type="EMBL" id="KGN85938.1"/>
    </source>
</evidence>
<evidence type="ECO:0000313" key="9">
    <source>
        <dbReference type="Proteomes" id="UP000030146"/>
    </source>
</evidence>
<protein>
    <submittedName>
        <fullName evidence="8">Transposase</fullName>
    </submittedName>
</protein>
<evidence type="ECO:0000259" key="6">
    <source>
        <dbReference type="Pfam" id="PF01609"/>
    </source>
</evidence>
<dbReference type="Pfam" id="PF01609">
    <property type="entry name" value="DDE_Tnp_1"/>
    <property type="match status" value="1"/>
</dbReference>
<evidence type="ECO:0000256" key="1">
    <source>
        <dbReference type="ARBA" id="ARBA00003544"/>
    </source>
</evidence>
<feature type="domain" description="Transposase IS4-like" evidence="6">
    <location>
        <begin position="146"/>
        <end position="348"/>
    </location>
</feature>
<dbReference type="GO" id="GO:0004803">
    <property type="term" value="F:transposase activity"/>
    <property type="evidence" value="ECO:0007669"/>
    <property type="project" value="InterPro"/>
</dbReference>
<evidence type="ECO:0000256" key="3">
    <source>
        <dbReference type="ARBA" id="ARBA00022578"/>
    </source>
</evidence>
<evidence type="ECO:0000256" key="2">
    <source>
        <dbReference type="ARBA" id="ARBA00010075"/>
    </source>
</evidence>
<evidence type="ECO:0000256" key="5">
    <source>
        <dbReference type="ARBA" id="ARBA00023172"/>
    </source>
</evidence>
<gene>
    <name evidence="8" type="ORF">HR15_08910</name>
</gene>
<dbReference type="PANTHER" id="PTHR35604:SF2">
    <property type="entry name" value="TRANSPOSASE INSH FOR INSERTION SEQUENCE ELEMENT IS5A-RELATED"/>
    <property type="match status" value="1"/>
</dbReference>
<evidence type="ECO:0000259" key="7">
    <source>
        <dbReference type="Pfam" id="PF05598"/>
    </source>
</evidence>
<keyword evidence="9" id="KW-1185">Reference proteome</keyword>
<keyword evidence="4" id="KW-0238">DNA-binding</keyword>
<dbReference type="RefSeq" id="WP_039425816.1">
    <property type="nucleotide sequence ID" value="NZ_JRAK01000119.1"/>
</dbReference>
<dbReference type="InterPro" id="IPR008490">
    <property type="entry name" value="Transposase_InsH_N"/>
</dbReference>
<proteinExistence type="inferred from homology"/>
<reference evidence="8 9" key="1">
    <citation type="submission" date="2014-08" db="EMBL/GenBank/DDBJ databases">
        <title>Porphyromonas gulae strain:COT-052_OH3439 Genome sequencing.</title>
        <authorList>
            <person name="Wallis C."/>
            <person name="Deusch O."/>
            <person name="O'Flynn C."/>
            <person name="Davis I."/>
            <person name="Jospin G."/>
            <person name="Darling A.E."/>
            <person name="Coil D.A."/>
            <person name="Alexiev A."/>
            <person name="Horsfall A."/>
            <person name="Kirkwood N."/>
            <person name="Harris S."/>
            <person name="Eisen J.A."/>
        </authorList>
    </citation>
    <scope>NUCLEOTIDE SEQUENCE [LARGE SCALE GENOMIC DNA]</scope>
    <source>
        <strain evidence="9">COT-052 OH3439</strain>
    </source>
</reference>